<gene>
    <name evidence="1" type="ORF">GSOID_T00001922001</name>
</gene>
<keyword evidence="2" id="KW-1185">Reference proteome</keyword>
<dbReference type="AlphaFoldDB" id="E4XRX7"/>
<reference evidence="1" key="1">
    <citation type="journal article" date="2010" name="Science">
        <title>Plasticity of animal genome architecture unmasked by rapid evolution of a pelagic tunicate.</title>
        <authorList>
            <person name="Denoeud F."/>
            <person name="Henriet S."/>
            <person name="Mungpakdee S."/>
            <person name="Aury J.M."/>
            <person name="Da Silva C."/>
            <person name="Brinkmann H."/>
            <person name="Mikhaleva J."/>
            <person name="Olsen L.C."/>
            <person name="Jubin C."/>
            <person name="Canestro C."/>
            <person name="Bouquet J.M."/>
            <person name="Danks G."/>
            <person name="Poulain J."/>
            <person name="Campsteijn C."/>
            <person name="Adamski M."/>
            <person name="Cross I."/>
            <person name="Yadetie F."/>
            <person name="Muffato M."/>
            <person name="Louis A."/>
            <person name="Butcher S."/>
            <person name="Tsagkogeorga G."/>
            <person name="Konrad A."/>
            <person name="Singh S."/>
            <person name="Jensen M.F."/>
            <person name="Cong E.H."/>
            <person name="Eikeseth-Otteraa H."/>
            <person name="Noel B."/>
            <person name="Anthouard V."/>
            <person name="Porcel B.M."/>
            <person name="Kachouri-Lafond R."/>
            <person name="Nishino A."/>
            <person name="Ugolini M."/>
            <person name="Chourrout P."/>
            <person name="Nishida H."/>
            <person name="Aasland R."/>
            <person name="Huzurbazar S."/>
            <person name="Westhof E."/>
            <person name="Delsuc F."/>
            <person name="Lehrach H."/>
            <person name="Reinhardt R."/>
            <person name="Weissenbach J."/>
            <person name="Roy S.W."/>
            <person name="Artiguenave F."/>
            <person name="Postlethwait J.H."/>
            <person name="Manak J.R."/>
            <person name="Thompson E.M."/>
            <person name="Jaillon O."/>
            <person name="Du Pasquier L."/>
            <person name="Boudinot P."/>
            <person name="Liberles D.A."/>
            <person name="Volff J.N."/>
            <person name="Philippe H."/>
            <person name="Lenhard B."/>
            <person name="Roest Crollius H."/>
            <person name="Wincker P."/>
            <person name="Chourrout D."/>
        </authorList>
    </citation>
    <scope>NUCLEOTIDE SEQUENCE [LARGE SCALE GENOMIC DNA]</scope>
</reference>
<sequence length="33" mass="4084">MKYFSRKRKDSEFRNEIIFRDLSALKESLKAEF</sequence>
<accession>E4XRX7</accession>
<protein>
    <submittedName>
        <fullName evidence="1">Uncharacterized protein</fullName>
    </submittedName>
</protein>
<organism evidence="1">
    <name type="scientific">Oikopleura dioica</name>
    <name type="common">Tunicate</name>
    <dbReference type="NCBI Taxonomy" id="34765"/>
    <lineage>
        <taxon>Eukaryota</taxon>
        <taxon>Metazoa</taxon>
        <taxon>Chordata</taxon>
        <taxon>Tunicata</taxon>
        <taxon>Appendicularia</taxon>
        <taxon>Copelata</taxon>
        <taxon>Oikopleuridae</taxon>
        <taxon>Oikopleura</taxon>
    </lineage>
</organism>
<dbReference type="InParanoid" id="E4XRX7"/>
<dbReference type="EMBL" id="FN653127">
    <property type="protein sequence ID" value="CBY12525.1"/>
    <property type="molecule type" value="Genomic_DNA"/>
</dbReference>
<evidence type="ECO:0000313" key="2">
    <source>
        <dbReference type="Proteomes" id="UP000001307"/>
    </source>
</evidence>
<evidence type="ECO:0000313" key="1">
    <source>
        <dbReference type="EMBL" id="CBY12525.1"/>
    </source>
</evidence>
<dbReference type="Proteomes" id="UP000001307">
    <property type="component" value="Unassembled WGS sequence"/>
</dbReference>
<proteinExistence type="predicted"/>
<name>E4XRX7_OIKDI</name>